<organism evidence="6 7">
    <name type="scientific">Streptomyces caatingaensis</name>
    <dbReference type="NCBI Taxonomy" id="1678637"/>
    <lineage>
        <taxon>Bacteria</taxon>
        <taxon>Bacillati</taxon>
        <taxon>Actinomycetota</taxon>
        <taxon>Actinomycetes</taxon>
        <taxon>Kitasatosporales</taxon>
        <taxon>Streptomycetaceae</taxon>
        <taxon>Streptomyces</taxon>
    </lineage>
</organism>
<evidence type="ECO:0000256" key="3">
    <source>
        <dbReference type="ARBA" id="ARBA00022989"/>
    </source>
</evidence>
<evidence type="ECO:0000256" key="1">
    <source>
        <dbReference type="ARBA" id="ARBA00004141"/>
    </source>
</evidence>
<evidence type="ECO:0000256" key="5">
    <source>
        <dbReference type="SAM" id="Phobius"/>
    </source>
</evidence>
<comment type="caution">
    <text evidence="6">The sequence shown here is derived from an EMBL/GenBank/DDBJ whole genome shotgun (WGS) entry which is preliminary data.</text>
</comment>
<dbReference type="RefSeq" id="WP_049715078.1">
    <property type="nucleotide sequence ID" value="NZ_LFXA01000002.1"/>
</dbReference>
<dbReference type="AlphaFoldDB" id="A0A0K9XM29"/>
<feature type="transmembrane region" description="Helical" evidence="5">
    <location>
        <begin position="6"/>
        <end position="26"/>
    </location>
</feature>
<sequence length="139" mass="14498">MDVLVLIGRILFALLFLTSAFGHLTGTKAMAGYAAAKGLPAPAAAVAGSGVLLLAGALSVLLGAWADLGALLLAVFLVPAALTMHRFWQEAEPMTRQQEMTHFQKDIALAGACLMLLAFFSYVGHDLGLTLTGPLFDIG</sequence>
<feature type="transmembrane region" description="Helical" evidence="5">
    <location>
        <begin position="38"/>
        <end position="62"/>
    </location>
</feature>
<feature type="transmembrane region" description="Helical" evidence="5">
    <location>
        <begin position="107"/>
        <end position="125"/>
    </location>
</feature>
<dbReference type="Pfam" id="PF07681">
    <property type="entry name" value="DoxX"/>
    <property type="match status" value="1"/>
</dbReference>
<dbReference type="Proteomes" id="UP000037288">
    <property type="component" value="Unassembled WGS sequence"/>
</dbReference>
<keyword evidence="7" id="KW-1185">Reference proteome</keyword>
<dbReference type="InterPro" id="IPR032808">
    <property type="entry name" value="DoxX"/>
</dbReference>
<accession>A0A0K9XM29</accession>
<keyword evidence="2 5" id="KW-0812">Transmembrane</keyword>
<keyword evidence="4 5" id="KW-0472">Membrane</keyword>
<protein>
    <submittedName>
        <fullName evidence="6">DoxX family protein</fullName>
    </submittedName>
</protein>
<evidence type="ECO:0000313" key="7">
    <source>
        <dbReference type="Proteomes" id="UP000037288"/>
    </source>
</evidence>
<dbReference type="OrthoDB" id="329282at2"/>
<proteinExistence type="predicted"/>
<evidence type="ECO:0000313" key="6">
    <source>
        <dbReference type="EMBL" id="KNB54303.1"/>
    </source>
</evidence>
<name>A0A0K9XM29_9ACTN</name>
<comment type="subcellular location">
    <subcellularLocation>
        <location evidence="1">Membrane</location>
        <topology evidence="1">Multi-pass membrane protein</topology>
    </subcellularLocation>
</comment>
<reference evidence="7" key="1">
    <citation type="submission" date="2015-07" db="EMBL/GenBank/DDBJ databases">
        <title>Draft genome sequence of Streptomyces sp. CMAA 1322, a bacterium isolated from Caatinga biome, from dry forest semiarid of Brazil.</title>
        <authorList>
            <person name="Santos S.N."/>
            <person name="Gacesa R."/>
            <person name="Taketani R.G."/>
            <person name="Long P.F."/>
            <person name="Melo I.S."/>
        </authorList>
    </citation>
    <scope>NUCLEOTIDE SEQUENCE [LARGE SCALE GENOMIC DNA]</scope>
    <source>
        <strain evidence="7">CMAA 1322</strain>
    </source>
</reference>
<feature type="transmembrane region" description="Helical" evidence="5">
    <location>
        <begin position="68"/>
        <end position="87"/>
    </location>
</feature>
<dbReference type="EMBL" id="LFXA01000002">
    <property type="protein sequence ID" value="KNB54303.1"/>
    <property type="molecule type" value="Genomic_DNA"/>
</dbReference>
<gene>
    <name evidence="6" type="ORF">AC230_06110</name>
</gene>
<keyword evidence="3 5" id="KW-1133">Transmembrane helix</keyword>
<evidence type="ECO:0000256" key="4">
    <source>
        <dbReference type="ARBA" id="ARBA00023136"/>
    </source>
</evidence>
<evidence type="ECO:0000256" key="2">
    <source>
        <dbReference type="ARBA" id="ARBA00022692"/>
    </source>
</evidence>
<dbReference type="GO" id="GO:0016020">
    <property type="term" value="C:membrane"/>
    <property type="evidence" value="ECO:0007669"/>
    <property type="project" value="UniProtKB-SubCell"/>
</dbReference>
<dbReference type="PATRIC" id="fig|1678637.3.peg.1324"/>